<feature type="transmembrane region" description="Helical" evidence="1">
    <location>
        <begin position="97"/>
        <end position="113"/>
    </location>
</feature>
<protein>
    <submittedName>
        <fullName evidence="2">Odorant receptor 415</fullName>
    </submittedName>
</protein>
<keyword evidence="2" id="KW-0675">Receptor</keyword>
<evidence type="ECO:0000313" key="2">
    <source>
        <dbReference type="EMBL" id="KAF3054479.1"/>
    </source>
</evidence>
<sequence>MSTERWNDDIAYVFSIDKIFLDIHGMWPLQTQTLFTRTRWGFCLIALIMVIPFVMLNLTWSNQNVNTGIENILFVVLAMLAIMKHLCIARVLTLMLLYSTYACFFAYVFVNLFKNLNKSITGSQYVIILAIQLVQAVIGCSVIFIESSFFFNCNCTSIATLTHISKKIAYSAYDNPWYDFDITTGKFLSMNLFSFKEILKATGSYLSSSE</sequence>
<keyword evidence="1" id="KW-0472">Membrane</keyword>
<feature type="transmembrane region" description="Helical" evidence="1">
    <location>
        <begin position="39"/>
        <end position="60"/>
    </location>
</feature>
<name>A0A6G1LRQ8_9HYME</name>
<keyword evidence="1" id="KW-0812">Transmembrane</keyword>
<accession>A0A6G1LRQ8</accession>
<gene>
    <name evidence="2" type="primary">Or-415</name>
    <name evidence="2" type="synonym">Nful_v1.0-Or-415-dH</name>
    <name evidence="2" type="ORF">NFUL_NFUL000179</name>
</gene>
<dbReference type="Proteomes" id="UP000479987">
    <property type="component" value="Unassembled WGS sequence"/>
</dbReference>
<proteinExistence type="predicted"/>
<dbReference type="EMBL" id="SGBU01000245">
    <property type="protein sequence ID" value="KAF3054479.1"/>
    <property type="molecule type" value="Genomic_DNA"/>
</dbReference>
<reference evidence="2 3" key="1">
    <citation type="submission" date="2019-08" db="EMBL/GenBank/DDBJ databases">
        <title>High quality draft denovo assembly of Nylanderia fulva.</title>
        <authorList>
            <person name="Vargo E.L."/>
            <person name="Tarone A.M."/>
            <person name="Konganti K.R."/>
        </authorList>
    </citation>
    <scope>NUCLEOTIDE SEQUENCE [LARGE SCALE GENOMIC DNA]</scope>
    <source>
        <strain evidence="2">TAMU-Nful-2015</strain>
        <tissue evidence="2">Whole body</tissue>
    </source>
</reference>
<keyword evidence="3" id="KW-1185">Reference proteome</keyword>
<feature type="transmembrane region" description="Helical" evidence="1">
    <location>
        <begin position="72"/>
        <end position="91"/>
    </location>
</feature>
<comment type="caution">
    <text evidence="2">The sequence shown here is derived from an EMBL/GenBank/DDBJ whole genome shotgun (WGS) entry which is preliminary data.</text>
</comment>
<feature type="transmembrane region" description="Helical" evidence="1">
    <location>
        <begin position="125"/>
        <end position="145"/>
    </location>
</feature>
<dbReference type="AlphaFoldDB" id="A0A6G1LRQ8"/>
<evidence type="ECO:0000313" key="3">
    <source>
        <dbReference type="Proteomes" id="UP000479987"/>
    </source>
</evidence>
<organism evidence="2 3">
    <name type="scientific">Nylanderia fulva</name>
    <dbReference type="NCBI Taxonomy" id="613905"/>
    <lineage>
        <taxon>Eukaryota</taxon>
        <taxon>Metazoa</taxon>
        <taxon>Ecdysozoa</taxon>
        <taxon>Arthropoda</taxon>
        <taxon>Hexapoda</taxon>
        <taxon>Insecta</taxon>
        <taxon>Pterygota</taxon>
        <taxon>Neoptera</taxon>
        <taxon>Endopterygota</taxon>
        <taxon>Hymenoptera</taxon>
        <taxon>Apocrita</taxon>
        <taxon>Aculeata</taxon>
        <taxon>Formicoidea</taxon>
        <taxon>Formicidae</taxon>
        <taxon>Formicinae</taxon>
        <taxon>Nylanderia</taxon>
    </lineage>
</organism>
<evidence type="ECO:0000256" key="1">
    <source>
        <dbReference type="SAM" id="Phobius"/>
    </source>
</evidence>
<keyword evidence="1" id="KW-1133">Transmembrane helix</keyword>